<feature type="binding site" evidence="18">
    <location>
        <position position="167"/>
    </location>
    <ligand>
        <name>K(+)</name>
        <dbReference type="ChEBI" id="CHEBI:29103"/>
    </ligand>
</feature>
<feature type="domain" description="YjeF N-terminal" evidence="21">
    <location>
        <begin position="14"/>
        <end position="221"/>
    </location>
</feature>
<sequence length="498" mass="54073">MELDGIKVVTAQEMKDIESRAFQRGYSELEFMQQAGISVAMEVEKFIQEKKLNKEVLLFAGRGNNAGDGFAAGAVLIEKGYSVIAYPIYRIEQFSSLCRNMYENFCSQGGKVESSLEKIQERMNHAGLILDALVGTGMKKSADHALASAIETANRSNLPILSVDIPSGLNGTTGEVGSIAIHATKTIYLELAKTGFFLRDGWDHIGEIVRGRFGLPEDKMKASAHLLNLSSLKLPPIQRSWHKYQKGYVVAVAGSKEMTGAAVLASYGALRSGAGIVRVFSPDKITVPCEIIHQALDNKNFDTLDQEIARAKAVLVGPGLGRIKKTDIIVQHLLKFNKPLVIDADALFSLAKHPSWKIPSSCILTPHKQEMKRLLRLDTKQEIDWLSLCQNYVDEKQTTLVLKGAPTFIFASGLLPLIITQGDPALATAGSGDVLTGVIAALLCHRLAPRYAAALGCFIHAIAGEKAAEDLTSYGVIASDLLEYLPKALSAMKKTAYS</sequence>
<evidence type="ECO:0000313" key="23">
    <source>
        <dbReference type="Proteomes" id="UP000822862"/>
    </source>
</evidence>
<evidence type="ECO:0000256" key="7">
    <source>
        <dbReference type="ARBA" id="ARBA00022840"/>
    </source>
</evidence>
<dbReference type="Gene3D" id="3.40.50.10260">
    <property type="entry name" value="YjeF N-terminal domain"/>
    <property type="match status" value="1"/>
</dbReference>
<evidence type="ECO:0000256" key="17">
    <source>
        <dbReference type="HAMAP-Rule" id="MF_01965"/>
    </source>
</evidence>
<evidence type="ECO:0000256" key="6">
    <source>
        <dbReference type="ARBA" id="ARBA00022741"/>
    </source>
</evidence>
<feature type="binding site" evidence="18">
    <location>
        <position position="164"/>
    </location>
    <ligand>
        <name>(6S)-NADPHX</name>
        <dbReference type="ChEBI" id="CHEBI:64076"/>
    </ligand>
</feature>
<comment type="caution">
    <text evidence="18">Lacks conserved residue(s) required for the propagation of feature annotation.</text>
</comment>
<dbReference type="InterPro" id="IPR004443">
    <property type="entry name" value="YjeF_N_dom"/>
</dbReference>
<evidence type="ECO:0000256" key="5">
    <source>
        <dbReference type="ARBA" id="ARBA00022723"/>
    </source>
</evidence>
<dbReference type="CDD" id="cd01171">
    <property type="entry name" value="YXKO-related"/>
    <property type="match status" value="1"/>
</dbReference>
<dbReference type="PROSITE" id="PS01050">
    <property type="entry name" value="YJEF_C_2"/>
    <property type="match status" value="1"/>
</dbReference>
<comment type="catalytic activity">
    <reaction evidence="15 17 19">
        <text>(6S)-NADHX + ADP = AMP + phosphate + NADH + H(+)</text>
        <dbReference type="Rhea" id="RHEA:32223"/>
        <dbReference type="ChEBI" id="CHEBI:15378"/>
        <dbReference type="ChEBI" id="CHEBI:43474"/>
        <dbReference type="ChEBI" id="CHEBI:57945"/>
        <dbReference type="ChEBI" id="CHEBI:64074"/>
        <dbReference type="ChEBI" id="CHEBI:456215"/>
        <dbReference type="ChEBI" id="CHEBI:456216"/>
        <dbReference type="EC" id="4.2.1.136"/>
    </reaction>
</comment>
<dbReference type="Pfam" id="PF03853">
    <property type="entry name" value="YjeF_N"/>
    <property type="match status" value="1"/>
</dbReference>
<feature type="binding site" evidence="18">
    <location>
        <position position="65"/>
    </location>
    <ligand>
        <name>K(+)</name>
        <dbReference type="ChEBI" id="CHEBI:29103"/>
    </ligand>
</feature>
<comment type="similarity">
    <text evidence="4 19">In the C-terminal section; belongs to the NnrD/CARKD family.</text>
</comment>
<protein>
    <recommendedName>
        <fullName evidence="19">Bifunctional NAD(P)H-hydrate repair enzyme</fullName>
    </recommendedName>
    <alternativeName>
        <fullName evidence="19">Nicotinamide nucleotide repair protein</fullName>
    </alternativeName>
    <domain>
        <recommendedName>
            <fullName evidence="19">ADP-dependent (S)-NAD(P)H-hydrate dehydratase</fullName>
            <ecNumber evidence="19">4.2.1.136</ecNumber>
        </recommendedName>
        <alternativeName>
            <fullName evidence="19">ADP-dependent NAD(P)HX dehydratase</fullName>
        </alternativeName>
    </domain>
    <domain>
        <recommendedName>
            <fullName evidence="19">NAD(P)H-hydrate epimerase</fullName>
            <ecNumber evidence="19">5.1.99.6</ecNumber>
        </recommendedName>
    </domain>
</protein>
<proteinExistence type="inferred from homology"/>
<name>A0ABX8Z102_9BACT</name>
<gene>
    <name evidence="17" type="primary">nnrD</name>
    <name evidence="18" type="synonym">nnrE</name>
    <name evidence="22" type="ORF">RHAB15C_0001245</name>
</gene>
<evidence type="ECO:0000256" key="16">
    <source>
        <dbReference type="ARBA" id="ARBA00049209"/>
    </source>
</evidence>
<dbReference type="Gene3D" id="3.40.1190.20">
    <property type="match status" value="1"/>
</dbReference>
<evidence type="ECO:0000259" key="20">
    <source>
        <dbReference type="PROSITE" id="PS51383"/>
    </source>
</evidence>
<dbReference type="EC" id="4.2.1.136" evidence="19"/>
<comment type="cofactor">
    <cofactor evidence="17">
        <name>Mg(2+)</name>
        <dbReference type="ChEBI" id="CHEBI:18420"/>
    </cofactor>
</comment>
<evidence type="ECO:0000313" key="22">
    <source>
        <dbReference type="EMBL" id="QZA59359.1"/>
    </source>
</evidence>
<dbReference type="PROSITE" id="PS51383">
    <property type="entry name" value="YJEF_C_3"/>
    <property type="match status" value="1"/>
</dbReference>
<keyword evidence="23" id="KW-1185">Reference proteome</keyword>
<comment type="catalytic activity">
    <reaction evidence="1 18 19">
        <text>(6R)-NADHX = (6S)-NADHX</text>
        <dbReference type="Rhea" id="RHEA:32215"/>
        <dbReference type="ChEBI" id="CHEBI:64074"/>
        <dbReference type="ChEBI" id="CHEBI:64075"/>
        <dbReference type="EC" id="5.1.99.6"/>
    </reaction>
</comment>
<dbReference type="PIRSF" id="PIRSF017184">
    <property type="entry name" value="Nnr"/>
    <property type="match status" value="1"/>
</dbReference>
<evidence type="ECO:0000256" key="1">
    <source>
        <dbReference type="ARBA" id="ARBA00000013"/>
    </source>
</evidence>
<feature type="binding site" evidence="18">
    <location>
        <begin position="135"/>
        <end position="141"/>
    </location>
    <ligand>
        <name>(6S)-NADPHX</name>
        <dbReference type="ChEBI" id="CHEBI:64076"/>
    </ligand>
</feature>
<dbReference type="NCBIfam" id="TIGR00196">
    <property type="entry name" value="yjeF_cterm"/>
    <property type="match status" value="1"/>
</dbReference>
<feature type="binding site" evidence="18">
    <location>
        <position position="131"/>
    </location>
    <ligand>
        <name>K(+)</name>
        <dbReference type="ChEBI" id="CHEBI:29103"/>
    </ligand>
</feature>
<dbReference type="Proteomes" id="UP000822862">
    <property type="component" value="Chromosome"/>
</dbReference>
<dbReference type="RefSeq" id="WP_194845139.1">
    <property type="nucleotide sequence ID" value="NZ_CP075585.1"/>
</dbReference>
<evidence type="ECO:0000256" key="19">
    <source>
        <dbReference type="PIRNR" id="PIRNR017184"/>
    </source>
</evidence>
<feature type="binding site" evidence="17">
    <location>
        <begin position="403"/>
        <end position="407"/>
    </location>
    <ligand>
        <name>AMP</name>
        <dbReference type="ChEBI" id="CHEBI:456215"/>
    </ligand>
</feature>
<evidence type="ECO:0000256" key="18">
    <source>
        <dbReference type="HAMAP-Rule" id="MF_01966"/>
    </source>
</evidence>
<evidence type="ECO:0000256" key="10">
    <source>
        <dbReference type="ARBA" id="ARBA00023027"/>
    </source>
</evidence>
<evidence type="ECO:0000256" key="14">
    <source>
        <dbReference type="ARBA" id="ARBA00025153"/>
    </source>
</evidence>
<evidence type="ECO:0000256" key="3">
    <source>
        <dbReference type="ARBA" id="ARBA00006001"/>
    </source>
</evidence>
<dbReference type="HAMAP" id="MF_01965">
    <property type="entry name" value="NADHX_dehydratase"/>
    <property type="match status" value="1"/>
</dbReference>
<evidence type="ECO:0000256" key="13">
    <source>
        <dbReference type="ARBA" id="ARBA00023268"/>
    </source>
</evidence>
<dbReference type="EMBL" id="CP075585">
    <property type="protein sequence ID" value="QZA59359.1"/>
    <property type="molecule type" value="Genomic_DNA"/>
</dbReference>
<dbReference type="PANTHER" id="PTHR12592">
    <property type="entry name" value="ATP-DEPENDENT (S)-NAD(P)H-HYDRATE DEHYDRATASE FAMILY MEMBER"/>
    <property type="match status" value="1"/>
</dbReference>
<dbReference type="PROSITE" id="PS51385">
    <property type="entry name" value="YJEF_N"/>
    <property type="match status" value="1"/>
</dbReference>
<dbReference type="Pfam" id="PF01256">
    <property type="entry name" value="Carb_kinase"/>
    <property type="match status" value="1"/>
</dbReference>
<dbReference type="SUPFAM" id="SSF53613">
    <property type="entry name" value="Ribokinase-like"/>
    <property type="match status" value="1"/>
</dbReference>
<dbReference type="PANTHER" id="PTHR12592:SF0">
    <property type="entry name" value="ATP-DEPENDENT (S)-NAD(P)H-HYDRATE DEHYDRATASE"/>
    <property type="match status" value="1"/>
</dbReference>
<dbReference type="NCBIfam" id="TIGR00197">
    <property type="entry name" value="yjeF_nterm"/>
    <property type="match status" value="1"/>
</dbReference>
<evidence type="ECO:0000256" key="4">
    <source>
        <dbReference type="ARBA" id="ARBA00009524"/>
    </source>
</evidence>
<feature type="binding site" evidence="17">
    <location>
        <position position="261"/>
    </location>
    <ligand>
        <name>(6S)-NADPHX</name>
        <dbReference type="ChEBI" id="CHEBI:64076"/>
    </ligand>
</feature>
<evidence type="ECO:0000256" key="8">
    <source>
        <dbReference type="ARBA" id="ARBA00022857"/>
    </source>
</evidence>
<dbReference type="InterPro" id="IPR000631">
    <property type="entry name" value="CARKD"/>
</dbReference>
<comment type="cofactor">
    <cofactor evidence="18 19">
        <name>K(+)</name>
        <dbReference type="ChEBI" id="CHEBI:29103"/>
    </cofactor>
    <text evidence="18 19">Binds 1 potassium ion per subunit.</text>
</comment>
<dbReference type="EC" id="5.1.99.6" evidence="19"/>
<dbReference type="HAMAP" id="MF_01966">
    <property type="entry name" value="NADHX_epimerase"/>
    <property type="match status" value="1"/>
</dbReference>
<keyword evidence="6 17" id="KW-0547">Nucleotide-binding</keyword>
<dbReference type="InterPro" id="IPR017953">
    <property type="entry name" value="Carbohydrate_kinase_pred_CS"/>
</dbReference>
<keyword evidence="5 18" id="KW-0479">Metal-binding</keyword>
<keyword evidence="11 18" id="KW-0413">Isomerase</keyword>
<comment type="similarity">
    <text evidence="17">Belongs to the NnrD/CARKD family.</text>
</comment>
<feature type="binding site" evidence="17">
    <location>
        <position position="367"/>
    </location>
    <ligand>
        <name>(6S)-NADPHX</name>
        <dbReference type="ChEBI" id="CHEBI:64076"/>
    </ligand>
</feature>
<organism evidence="22 23">
    <name type="scientific">Candidatus Rhabdochlamydia porcellionis</name>
    <dbReference type="NCBI Taxonomy" id="225148"/>
    <lineage>
        <taxon>Bacteria</taxon>
        <taxon>Pseudomonadati</taxon>
        <taxon>Chlamydiota</taxon>
        <taxon>Chlamydiia</taxon>
        <taxon>Parachlamydiales</taxon>
        <taxon>Candidatus Rhabdochlamydiaceae</taxon>
        <taxon>Candidatus Rhabdochlamydia</taxon>
    </lineage>
</organism>
<feature type="domain" description="YjeF C-terminal" evidence="20">
    <location>
        <begin position="226"/>
        <end position="492"/>
    </location>
</feature>
<keyword evidence="9 18" id="KW-0630">Potassium</keyword>
<keyword evidence="13" id="KW-0511">Multifunctional enzyme</keyword>
<comment type="function">
    <text evidence="14 19">Bifunctional enzyme that catalyzes the epimerization of the S- and R-forms of NAD(P)HX and the dehydration of the S-form of NAD(P)HX at the expense of ADP, which is converted to AMP. This allows the repair of both epimers of NAD(P)HX, a damaged form of NAD(P)H that is a result of enzymatic or heat-dependent hydration.</text>
</comment>
<evidence type="ECO:0000256" key="2">
    <source>
        <dbReference type="ARBA" id="ARBA00000909"/>
    </source>
</evidence>
<evidence type="ECO:0000256" key="11">
    <source>
        <dbReference type="ARBA" id="ARBA00023235"/>
    </source>
</evidence>
<keyword evidence="10 17" id="KW-0520">NAD</keyword>
<comment type="function">
    <text evidence="17">Catalyzes the dehydration of the S-form of NAD(P)HX at the expense of ADP, which is converted to AMP. Together with NAD(P)HX epimerase, which catalyzes the epimerization of the S- and R-forms, the enzyme allows the repair of both epimers of NAD(P)HX, a damaged form of NAD(P)H that is a result of enzymatic or heat-dependent hydration.</text>
</comment>
<comment type="similarity">
    <text evidence="18">Belongs to the NnrE/AIBP family.</text>
</comment>
<feature type="binding site" evidence="17">
    <location>
        <position position="319"/>
    </location>
    <ligand>
        <name>(6S)-NADPHX</name>
        <dbReference type="ChEBI" id="CHEBI:64076"/>
    </ligand>
</feature>
<comment type="catalytic activity">
    <reaction evidence="2 18 19">
        <text>(6R)-NADPHX = (6S)-NADPHX</text>
        <dbReference type="Rhea" id="RHEA:32227"/>
        <dbReference type="ChEBI" id="CHEBI:64076"/>
        <dbReference type="ChEBI" id="CHEBI:64077"/>
        <dbReference type="EC" id="5.1.99.6"/>
    </reaction>
</comment>
<dbReference type="InterPro" id="IPR036652">
    <property type="entry name" value="YjeF_N_dom_sf"/>
</dbReference>
<evidence type="ECO:0000259" key="21">
    <source>
        <dbReference type="PROSITE" id="PS51385"/>
    </source>
</evidence>
<comment type="subunit">
    <text evidence="17">Homotetramer.</text>
</comment>
<accession>A0ABX8Z102</accession>
<comment type="similarity">
    <text evidence="3 19">In the N-terminal section; belongs to the NnrE/AIBP family.</text>
</comment>
<evidence type="ECO:0000256" key="12">
    <source>
        <dbReference type="ARBA" id="ARBA00023239"/>
    </source>
</evidence>
<dbReference type="SUPFAM" id="SSF64153">
    <property type="entry name" value="YjeF N-terminal domain-like"/>
    <property type="match status" value="1"/>
</dbReference>
<feature type="binding site" evidence="17">
    <location>
        <position position="433"/>
    </location>
    <ligand>
        <name>(6S)-NADPHX</name>
        <dbReference type="ChEBI" id="CHEBI:64076"/>
    </ligand>
</feature>
<feature type="binding site" evidence="17">
    <location>
        <position position="432"/>
    </location>
    <ligand>
        <name>AMP</name>
        <dbReference type="ChEBI" id="CHEBI:456215"/>
    </ligand>
</feature>
<dbReference type="InterPro" id="IPR030677">
    <property type="entry name" value="Nnr"/>
</dbReference>
<keyword evidence="12 17" id="KW-0456">Lyase</keyword>
<comment type="function">
    <text evidence="18">Catalyzes the epimerization of the S- and R-forms of NAD(P)HX, a damaged form of NAD(P)H that is a result of enzymatic or heat-dependent hydration. This is a prerequisite for the S-specific NAD(P)H-hydrate dehydratase to allow the repair of both epimers of NAD(P)HX.</text>
</comment>
<evidence type="ECO:0000256" key="15">
    <source>
        <dbReference type="ARBA" id="ARBA00048238"/>
    </source>
</evidence>
<dbReference type="InterPro" id="IPR029056">
    <property type="entry name" value="Ribokinase-like"/>
</dbReference>
<evidence type="ECO:0000256" key="9">
    <source>
        <dbReference type="ARBA" id="ARBA00022958"/>
    </source>
</evidence>
<reference evidence="22 23" key="1">
    <citation type="submission" date="2021-05" db="EMBL/GenBank/DDBJ databases">
        <title>Ecology and evolution of chlamydial symbionts of arthropods.</title>
        <authorList>
            <person name="Halter T."/>
            <person name="Sixt B.S."/>
            <person name="Toenshoff E.R."/>
            <person name="Koestlbacher S."/>
            <person name="Schulz F."/>
            <person name="Kostanjsek R."/>
            <person name="Collingro A."/>
            <person name="Hendrickx F."/>
            <person name="Horn M."/>
        </authorList>
    </citation>
    <scope>NUCLEOTIDE SEQUENCE [LARGE SCALE GENOMIC DNA]</scope>
    <source>
        <strain evidence="22 23">15C</strain>
    </source>
</reference>
<keyword evidence="8 17" id="KW-0521">NADP</keyword>
<keyword evidence="7 17" id="KW-0067">ATP-binding</keyword>
<comment type="catalytic activity">
    <reaction evidence="16 17 19">
        <text>(6S)-NADPHX + ADP = AMP + phosphate + NADPH + H(+)</text>
        <dbReference type="Rhea" id="RHEA:32235"/>
        <dbReference type="ChEBI" id="CHEBI:15378"/>
        <dbReference type="ChEBI" id="CHEBI:43474"/>
        <dbReference type="ChEBI" id="CHEBI:57783"/>
        <dbReference type="ChEBI" id="CHEBI:64076"/>
        <dbReference type="ChEBI" id="CHEBI:456215"/>
        <dbReference type="ChEBI" id="CHEBI:456216"/>
        <dbReference type="EC" id="4.2.1.136"/>
    </reaction>
</comment>